<dbReference type="SUPFAM" id="SSF56672">
    <property type="entry name" value="DNA/RNA polymerases"/>
    <property type="match status" value="1"/>
</dbReference>
<organism evidence="3 4">
    <name type="scientific">Blyttiomyces helicus</name>
    <dbReference type="NCBI Taxonomy" id="388810"/>
    <lineage>
        <taxon>Eukaryota</taxon>
        <taxon>Fungi</taxon>
        <taxon>Fungi incertae sedis</taxon>
        <taxon>Chytridiomycota</taxon>
        <taxon>Chytridiomycota incertae sedis</taxon>
        <taxon>Chytridiomycetes</taxon>
        <taxon>Chytridiomycetes incertae sedis</taxon>
        <taxon>Blyttiomyces</taxon>
    </lineage>
</organism>
<protein>
    <recommendedName>
        <fullName evidence="2">DNA-directed DNA polymerase family A palm domain-containing protein</fullName>
    </recommendedName>
</protein>
<accession>A0A4P9VVV3</accession>
<dbReference type="InterPro" id="IPR043502">
    <property type="entry name" value="DNA/RNA_pol_sf"/>
</dbReference>
<feature type="region of interest" description="Disordered" evidence="1">
    <location>
        <begin position="67"/>
        <end position="190"/>
    </location>
</feature>
<dbReference type="Proteomes" id="UP000269721">
    <property type="component" value="Unassembled WGS sequence"/>
</dbReference>
<dbReference type="PRINTS" id="PR00868">
    <property type="entry name" value="DNAPOLI"/>
</dbReference>
<name>A0A4P9VVV3_9FUNG</name>
<dbReference type="Gene3D" id="1.20.1060.10">
    <property type="entry name" value="Taq DNA Polymerase, Chain T, domain 4"/>
    <property type="match status" value="1"/>
</dbReference>
<dbReference type="Gene3D" id="1.10.150.20">
    <property type="entry name" value="5' to 3' exonuclease, C-terminal subdomain"/>
    <property type="match status" value="1"/>
</dbReference>
<dbReference type="Gene3D" id="3.30.420.10">
    <property type="entry name" value="Ribonuclease H-like superfamily/Ribonuclease H"/>
    <property type="match status" value="1"/>
</dbReference>
<feature type="compositionally biased region" description="Pro residues" evidence="1">
    <location>
        <begin position="139"/>
        <end position="167"/>
    </location>
</feature>
<dbReference type="InterPro" id="IPR012337">
    <property type="entry name" value="RNaseH-like_sf"/>
</dbReference>
<feature type="domain" description="DNA-directed DNA polymerase family A palm" evidence="2">
    <location>
        <begin position="418"/>
        <end position="648"/>
    </location>
</feature>
<dbReference type="InterPro" id="IPR002298">
    <property type="entry name" value="DNA_polymerase_A"/>
</dbReference>
<dbReference type="Pfam" id="PF00476">
    <property type="entry name" value="DNA_pol_A"/>
    <property type="match status" value="1"/>
</dbReference>
<keyword evidence="4" id="KW-1185">Reference proteome</keyword>
<dbReference type="GO" id="GO:0097681">
    <property type="term" value="P:double-strand break repair via alternative nonhomologous end joining"/>
    <property type="evidence" value="ECO:0007669"/>
    <property type="project" value="TreeGrafter"/>
</dbReference>
<reference evidence="4" key="1">
    <citation type="journal article" date="2018" name="Nat. Microbiol.">
        <title>Leveraging single-cell genomics to expand the fungal tree of life.</title>
        <authorList>
            <person name="Ahrendt S.R."/>
            <person name="Quandt C.A."/>
            <person name="Ciobanu D."/>
            <person name="Clum A."/>
            <person name="Salamov A."/>
            <person name="Andreopoulos B."/>
            <person name="Cheng J.F."/>
            <person name="Woyke T."/>
            <person name="Pelin A."/>
            <person name="Henrissat B."/>
            <person name="Reynolds N.K."/>
            <person name="Benny G.L."/>
            <person name="Smith M.E."/>
            <person name="James T.Y."/>
            <person name="Grigoriev I.V."/>
        </authorList>
    </citation>
    <scope>NUCLEOTIDE SEQUENCE [LARGE SCALE GENOMIC DNA]</scope>
</reference>
<dbReference type="GO" id="GO:0003887">
    <property type="term" value="F:DNA-directed DNA polymerase activity"/>
    <property type="evidence" value="ECO:0007669"/>
    <property type="project" value="InterPro"/>
</dbReference>
<feature type="non-terminal residue" evidence="3">
    <location>
        <position position="1"/>
    </location>
</feature>
<dbReference type="OrthoDB" id="2392051at2759"/>
<evidence type="ECO:0000313" key="4">
    <source>
        <dbReference type="Proteomes" id="UP000269721"/>
    </source>
</evidence>
<evidence type="ECO:0000259" key="2">
    <source>
        <dbReference type="Pfam" id="PF00476"/>
    </source>
</evidence>
<dbReference type="GO" id="GO:0006261">
    <property type="term" value="P:DNA-templated DNA replication"/>
    <property type="evidence" value="ECO:0007669"/>
    <property type="project" value="InterPro"/>
</dbReference>
<dbReference type="InterPro" id="IPR036397">
    <property type="entry name" value="RNaseH_sf"/>
</dbReference>
<dbReference type="EMBL" id="ML000811">
    <property type="protein sequence ID" value="RKO83809.1"/>
    <property type="molecule type" value="Genomic_DNA"/>
</dbReference>
<dbReference type="Gene3D" id="3.30.70.370">
    <property type="match status" value="1"/>
</dbReference>
<sequence>ATASTEEIFELLWNAHPFRNNAADIDMQRRIEHRAAHLIVKSARDQIAAEDRIAAAQAKERKRLLERLADGTVGQKQARRSPPGGGRRKSGSFAPSRPAENASRVQAILKSAAAAGPGGRSPVTPCPPVSRDATAGIRPKPPPPISFAPEPSVPPPPAVAPPKPDAPPTSVSMKDPAPRPDPTVMEDCSPMTRVRNVLENESRMVVSPVATENLDFVPRGHASFIQVSQSPELFEAFITDIASQPEYVWNTLSTQDRLTGVAFCWRWDEVYFVDIESPFTDFRRLAAVLARPSRKIAFDAKKQLRLLVRNGVLPTAEIWDPKVASWCLNPEESERTLKQMFVAMYPTVPINQSGPLWHLCAREASQTLLLMTGLRTRLKRESLARIFAEVEMPLAAVLAVAEHVGIGFINDAFCDYLELFSQTLKTLEARAYAIAGHTFSMTCPEEISRVLYDELALDYEAAAAGTAHAAAAAGRKVADGKIPKRSTAKEVLLKLDHELPRIVMEHRRISSLVSKNLFPLQKARTLCHDFGMMRVHCLFETHTVRATGRITSTNPNLQNIPHPKTTVTEGGIDVDSANLRNAFQAAEGMTFVSADYSQLELRIIAHLSEDESLLAILNSGGDMFKLMAGQINNKPAEQVTPEERKKAKGS</sequence>
<dbReference type="PANTHER" id="PTHR10133:SF62">
    <property type="entry name" value="DNA POLYMERASE THETA"/>
    <property type="match status" value="1"/>
</dbReference>
<proteinExistence type="predicted"/>
<dbReference type="SUPFAM" id="SSF53098">
    <property type="entry name" value="Ribonuclease H-like"/>
    <property type="match status" value="1"/>
</dbReference>
<dbReference type="AlphaFoldDB" id="A0A4P9VVV3"/>
<evidence type="ECO:0000313" key="3">
    <source>
        <dbReference type="EMBL" id="RKO83809.1"/>
    </source>
</evidence>
<gene>
    <name evidence="3" type="ORF">BDK51DRAFT_33300</name>
</gene>
<dbReference type="PANTHER" id="PTHR10133">
    <property type="entry name" value="DNA POLYMERASE I"/>
    <property type="match status" value="1"/>
</dbReference>
<dbReference type="InterPro" id="IPR001098">
    <property type="entry name" value="DNA-dir_DNA_pol_A_palm_dom"/>
</dbReference>
<dbReference type="GO" id="GO:0003677">
    <property type="term" value="F:DNA binding"/>
    <property type="evidence" value="ECO:0007669"/>
    <property type="project" value="InterPro"/>
</dbReference>
<evidence type="ECO:0000256" key="1">
    <source>
        <dbReference type="SAM" id="MobiDB-lite"/>
    </source>
</evidence>